<accession>A0A194UW43</accession>
<organism evidence="2 3">
    <name type="scientific">Cytospora mali</name>
    <name type="common">Apple Valsa canker fungus</name>
    <name type="synonym">Valsa mali</name>
    <dbReference type="NCBI Taxonomy" id="578113"/>
    <lineage>
        <taxon>Eukaryota</taxon>
        <taxon>Fungi</taxon>
        <taxon>Dikarya</taxon>
        <taxon>Ascomycota</taxon>
        <taxon>Pezizomycotina</taxon>
        <taxon>Sordariomycetes</taxon>
        <taxon>Sordariomycetidae</taxon>
        <taxon>Diaporthales</taxon>
        <taxon>Cytosporaceae</taxon>
        <taxon>Cytospora</taxon>
    </lineage>
</organism>
<sequence length="229" mass="25147">MSDEEAETASIACEACRQKKCKCDRRIGIPAGYVNTLEKRLAETERALFFALAEIHAGVVARDDYESPALRQTMGESVLSSPTPITQQDKAKLMASWARTPLADREQVQKWFEANRGKAALPNRGSSDADVARRRLDAVITPANSSAVASNRSGQPVTRPHRHSQAVPDSSGSSVPEADQRSIQNAWAESHPNIPSLDPRSEEDRPSAWNVSQASKARSFARDNTNLYF</sequence>
<feature type="compositionally biased region" description="Polar residues" evidence="1">
    <location>
        <begin position="142"/>
        <end position="156"/>
    </location>
</feature>
<dbReference type="EMBL" id="KN714684">
    <property type="protein sequence ID" value="KUI55878.1"/>
    <property type="molecule type" value="Genomic_DNA"/>
</dbReference>
<name>A0A194UW43_CYTMA</name>
<dbReference type="GO" id="GO:0000981">
    <property type="term" value="F:DNA-binding transcription factor activity, RNA polymerase II-specific"/>
    <property type="evidence" value="ECO:0007669"/>
    <property type="project" value="InterPro"/>
</dbReference>
<evidence type="ECO:0000256" key="1">
    <source>
        <dbReference type="SAM" id="MobiDB-lite"/>
    </source>
</evidence>
<dbReference type="GO" id="GO:0008270">
    <property type="term" value="F:zinc ion binding"/>
    <property type="evidence" value="ECO:0007669"/>
    <property type="project" value="InterPro"/>
</dbReference>
<feature type="region of interest" description="Disordered" evidence="1">
    <location>
        <begin position="142"/>
        <end position="213"/>
    </location>
</feature>
<evidence type="ECO:0000313" key="2">
    <source>
        <dbReference type="EMBL" id="KUI55878.1"/>
    </source>
</evidence>
<dbReference type="Proteomes" id="UP000078576">
    <property type="component" value="Unassembled WGS sequence"/>
</dbReference>
<dbReference type="InterPro" id="IPR036864">
    <property type="entry name" value="Zn2-C6_fun-type_DNA-bd_sf"/>
</dbReference>
<dbReference type="SUPFAM" id="SSF57701">
    <property type="entry name" value="Zn2/Cys6 DNA-binding domain"/>
    <property type="match status" value="1"/>
</dbReference>
<keyword evidence="3" id="KW-1185">Reference proteome</keyword>
<proteinExistence type="predicted"/>
<evidence type="ECO:0000313" key="3">
    <source>
        <dbReference type="Proteomes" id="UP000078576"/>
    </source>
</evidence>
<dbReference type="OrthoDB" id="3862662at2759"/>
<dbReference type="AlphaFoldDB" id="A0A194UW43"/>
<reference evidence="3" key="1">
    <citation type="submission" date="2014-12" db="EMBL/GenBank/DDBJ databases">
        <title>Genome Sequence of Valsa Canker Pathogens Uncovers a Specific Adaption of Colonization on Woody Bark.</title>
        <authorList>
            <person name="Yin Z."/>
            <person name="Liu H."/>
            <person name="Gao X."/>
            <person name="Li Z."/>
            <person name="Song N."/>
            <person name="Ke X."/>
            <person name="Dai Q."/>
            <person name="Wu Y."/>
            <person name="Sun Y."/>
            <person name="Xu J.-R."/>
            <person name="Kang Z.K."/>
            <person name="Wang L."/>
            <person name="Huang L."/>
        </authorList>
    </citation>
    <scope>NUCLEOTIDE SEQUENCE [LARGE SCALE GENOMIC DNA]</scope>
    <source>
        <strain evidence="3">SXYL134</strain>
    </source>
</reference>
<protein>
    <submittedName>
        <fullName evidence="2">Uncharacterized protein</fullName>
    </submittedName>
</protein>
<gene>
    <name evidence="2" type="ORF">VP1G_03257</name>
</gene>